<accession>A0A6V7QZE3</accession>
<dbReference type="InterPro" id="IPR003245">
    <property type="entry name" value="Phytocyanin_dom"/>
</dbReference>
<dbReference type="InterPro" id="IPR008972">
    <property type="entry name" value="Cupredoxin"/>
</dbReference>
<gene>
    <name evidence="5" type="ORF">CB5_LOCUS31476</name>
</gene>
<keyword evidence="1" id="KW-1015">Disulfide bond</keyword>
<keyword evidence="3" id="KW-0732">Signal</keyword>
<dbReference type="PANTHER" id="PTHR33021">
    <property type="entry name" value="BLUE COPPER PROTEIN"/>
    <property type="match status" value="1"/>
</dbReference>
<evidence type="ECO:0000256" key="3">
    <source>
        <dbReference type="SAM" id="SignalP"/>
    </source>
</evidence>
<dbReference type="EMBL" id="CAJEUB010000075">
    <property type="protein sequence ID" value="CAD1848265.1"/>
    <property type="molecule type" value="Genomic_DNA"/>
</dbReference>
<feature type="signal peptide" evidence="3">
    <location>
        <begin position="1"/>
        <end position="23"/>
    </location>
</feature>
<feature type="domain" description="Phytocyanin" evidence="4">
    <location>
        <begin position="25"/>
        <end position="133"/>
    </location>
</feature>
<sequence>MAKFWFLLFFSVAVGFFVMGSTAHDEHIVGGRDGWTIPPNATFYQDWAKTQNFKVGDRLVFPYTIEMYTVVEASKEDFDNCTQRDIKARYYAPPTVLELLEPGPHYYYCGSGCTARPARSSASSSATAPTAAVCEPTLQDSNVLDDSPFVKGFSQTSPQSFLTLVFLLFGIRRSRKQCIF</sequence>
<dbReference type="AlphaFoldDB" id="A0A6V7QZE3"/>
<evidence type="ECO:0000256" key="1">
    <source>
        <dbReference type="ARBA" id="ARBA00023157"/>
    </source>
</evidence>
<reference evidence="5" key="1">
    <citation type="submission" date="2020-07" db="EMBL/GenBank/DDBJ databases">
        <authorList>
            <person name="Lin J."/>
        </authorList>
    </citation>
    <scope>NUCLEOTIDE SEQUENCE</scope>
</reference>
<evidence type="ECO:0000256" key="2">
    <source>
        <dbReference type="ARBA" id="ARBA00023180"/>
    </source>
</evidence>
<dbReference type="PROSITE" id="PS51485">
    <property type="entry name" value="PHYTOCYANIN"/>
    <property type="match status" value="1"/>
</dbReference>
<dbReference type="FunFam" id="2.60.40.420:FF:000034">
    <property type="entry name" value="Cupredoxin superfamily protein"/>
    <property type="match status" value="1"/>
</dbReference>
<feature type="chain" id="PRO_5027868403" description="Phytocyanin domain-containing protein" evidence="3">
    <location>
        <begin position="24"/>
        <end position="180"/>
    </location>
</feature>
<protein>
    <recommendedName>
        <fullName evidence="4">Phytocyanin domain-containing protein</fullName>
    </recommendedName>
</protein>
<dbReference type="InterPro" id="IPR039391">
    <property type="entry name" value="Phytocyanin-like"/>
</dbReference>
<name>A0A6V7QZE3_ANACO</name>
<keyword evidence="2" id="KW-0325">Glycoprotein</keyword>
<dbReference type="Pfam" id="PF02298">
    <property type="entry name" value="Cu_bind_like"/>
    <property type="match status" value="1"/>
</dbReference>
<proteinExistence type="predicted"/>
<dbReference type="Gene3D" id="2.60.40.420">
    <property type="entry name" value="Cupredoxins - blue copper proteins"/>
    <property type="match status" value="1"/>
</dbReference>
<evidence type="ECO:0000313" key="5">
    <source>
        <dbReference type="EMBL" id="CAD1848265.1"/>
    </source>
</evidence>
<dbReference type="GO" id="GO:0009055">
    <property type="term" value="F:electron transfer activity"/>
    <property type="evidence" value="ECO:0007669"/>
    <property type="project" value="InterPro"/>
</dbReference>
<evidence type="ECO:0000259" key="4">
    <source>
        <dbReference type="PROSITE" id="PS51485"/>
    </source>
</evidence>
<dbReference type="GO" id="GO:0005886">
    <property type="term" value="C:plasma membrane"/>
    <property type="evidence" value="ECO:0007669"/>
    <property type="project" value="TreeGrafter"/>
</dbReference>
<organism evidence="5">
    <name type="scientific">Ananas comosus var. bracteatus</name>
    <name type="common">red pineapple</name>
    <dbReference type="NCBI Taxonomy" id="296719"/>
    <lineage>
        <taxon>Eukaryota</taxon>
        <taxon>Viridiplantae</taxon>
        <taxon>Streptophyta</taxon>
        <taxon>Embryophyta</taxon>
        <taxon>Tracheophyta</taxon>
        <taxon>Spermatophyta</taxon>
        <taxon>Magnoliopsida</taxon>
        <taxon>Liliopsida</taxon>
        <taxon>Poales</taxon>
        <taxon>Bromeliaceae</taxon>
        <taxon>Bromelioideae</taxon>
        <taxon>Ananas</taxon>
    </lineage>
</organism>
<dbReference type="PANTHER" id="PTHR33021:SF264">
    <property type="entry name" value="OS05G0570900 PROTEIN"/>
    <property type="match status" value="1"/>
</dbReference>
<dbReference type="SUPFAM" id="SSF49503">
    <property type="entry name" value="Cupredoxins"/>
    <property type="match status" value="1"/>
</dbReference>